<accession>A0A644T8Y1</accession>
<dbReference type="PANTHER" id="PTHR11133:SF22">
    <property type="entry name" value="ALPHA-AMINOADIPIC SEMIALDEHYDE SYNTHASE, MITOCHONDRIAL"/>
    <property type="match status" value="1"/>
</dbReference>
<dbReference type="FunFam" id="3.40.50.720:FF:000087">
    <property type="entry name" value="alpha-aminoadipic semialdehyde synthase, mitochondrial"/>
    <property type="match status" value="1"/>
</dbReference>
<dbReference type="GO" id="GO:0019878">
    <property type="term" value="P:lysine biosynthetic process via aminoadipic acid"/>
    <property type="evidence" value="ECO:0007669"/>
    <property type="project" value="TreeGrafter"/>
</dbReference>
<dbReference type="InterPro" id="IPR007698">
    <property type="entry name" value="AlaDH/PNT_NAD(H)-bd"/>
</dbReference>
<gene>
    <name evidence="4" type="ORF">SDC9_08850</name>
</gene>
<dbReference type="SMART" id="SM01002">
    <property type="entry name" value="AlaDh_PNT_C"/>
    <property type="match status" value="1"/>
</dbReference>
<evidence type="ECO:0000313" key="4">
    <source>
        <dbReference type="EMBL" id="MPL63229.1"/>
    </source>
</evidence>
<dbReference type="SUPFAM" id="SSF52283">
    <property type="entry name" value="Formate/glycerate dehydrogenase catalytic domain-like"/>
    <property type="match status" value="1"/>
</dbReference>
<evidence type="ECO:0000256" key="1">
    <source>
        <dbReference type="ARBA" id="ARBA00023002"/>
    </source>
</evidence>
<dbReference type="AlphaFoldDB" id="A0A644T8Y1"/>
<dbReference type="EMBL" id="VSSQ01000020">
    <property type="protein sequence ID" value="MPL63229.1"/>
    <property type="molecule type" value="Genomic_DNA"/>
</dbReference>
<dbReference type="InterPro" id="IPR007886">
    <property type="entry name" value="AlaDH/PNT_N"/>
</dbReference>
<sequence>MSKFIGIRHEDKYVMERRAPLTPRHVERLIRGKQLDIVVQTSPKRVFTDEEYRQAGARIADNLGECSVILGVKEMPESFFEPDKTYVFFSHVIKGQAYNMPMLKRMMELGCNLIDYEKIVDEQGRRLIFFGRYAGLAGMINSLWSLGLRLKEYGFDTPFLKISQAHHYSSLDEAKKVISEVGQEIAEKGLPAELRPFTVGFTGYGNVSQGAQEILGLLPVKEISPDKLTELSQRDYLPNNLIYKVVFKEEHLSAHHDGRSFDLHDYYAHPENYHSVFEQYVPHLSVLMNCMYWDARYPRIVTKDYLEKAFSEGRPKLTVIGDVTCDPDGSIEITHKGTEIEDPIFVYNPTTREPMMGHKGEGLLVMAVDILPSELPRDSSNGFADALINFIKPIADCDFTEAFEDLDLPRAIKKALILHNGALTHDYKYLETHLR</sequence>
<evidence type="ECO:0000259" key="2">
    <source>
        <dbReference type="SMART" id="SM01002"/>
    </source>
</evidence>
<dbReference type="CDD" id="cd12189">
    <property type="entry name" value="LKR_SDH_like"/>
    <property type="match status" value="1"/>
</dbReference>
<protein>
    <submittedName>
        <fullName evidence="4">Uncharacterized protein</fullName>
    </submittedName>
</protein>
<reference evidence="4" key="1">
    <citation type="submission" date="2019-08" db="EMBL/GenBank/DDBJ databases">
        <authorList>
            <person name="Kucharzyk K."/>
            <person name="Murdoch R.W."/>
            <person name="Higgins S."/>
            <person name="Loffler F."/>
        </authorList>
    </citation>
    <scope>NUCLEOTIDE SEQUENCE</scope>
</reference>
<dbReference type="SMART" id="SM01003">
    <property type="entry name" value="AlaDh_PNT_N"/>
    <property type="match status" value="1"/>
</dbReference>
<feature type="domain" description="Alanine dehydrogenase/pyridine nucleotide transhydrogenase N-terminal" evidence="3">
    <location>
        <begin position="6"/>
        <end position="137"/>
    </location>
</feature>
<dbReference type="InterPro" id="IPR051168">
    <property type="entry name" value="AASS"/>
</dbReference>
<organism evidence="4">
    <name type="scientific">bioreactor metagenome</name>
    <dbReference type="NCBI Taxonomy" id="1076179"/>
    <lineage>
        <taxon>unclassified sequences</taxon>
        <taxon>metagenomes</taxon>
        <taxon>ecological metagenomes</taxon>
    </lineage>
</organism>
<keyword evidence="1" id="KW-0560">Oxidoreductase</keyword>
<evidence type="ECO:0000259" key="3">
    <source>
        <dbReference type="SMART" id="SM01003"/>
    </source>
</evidence>
<dbReference type="GO" id="GO:0005737">
    <property type="term" value="C:cytoplasm"/>
    <property type="evidence" value="ECO:0007669"/>
    <property type="project" value="TreeGrafter"/>
</dbReference>
<feature type="domain" description="Alanine dehydrogenase/pyridine nucleotide transhydrogenase NAD(H)-binding" evidence="2">
    <location>
        <begin position="183"/>
        <end position="367"/>
    </location>
</feature>
<proteinExistence type="predicted"/>
<dbReference type="Gene3D" id="3.40.50.720">
    <property type="entry name" value="NAD(P)-binding Rossmann-like Domain"/>
    <property type="match status" value="2"/>
</dbReference>
<name>A0A644T8Y1_9ZZZZ</name>
<comment type="caution">
    <text evidence="4">The sequence shown here is derived from an EMBL/GenBank/DDBJ whole genome shotgun (WGS) entry which is preliminary data.</text>
</comment>
<dbReference type="PANTHER" id="PTHR11133">
    <property type="entry name" value="SACCHAROPINE DEHYDROGENASE"/>
    <property type="match status" value="1"/>
</dbReference>
<dbReference type="Pfam" id="PF05222">
    <property type="entry name" value="AlaDh_PNT_N"/>
    <property type="match status" value="1"/>
</dbReference>
<dbReference type="Pfam" id="PF01262">
    <property type="entry name" value="AlaDh_PNT_C"/>
    <property type="match status" value="1"/>
</dbReference>
<dbReference type="GO" id="GO:0004753">
    <property type="term" value="F:saccharopine dehydrogenase activity"/>
    <property type="evidence" value="ECO:0007669"/>
    <property type="project" value="TreeGrafter"/>
</dbReference>